<protein>
    <submittedName>
        <fullName evidence="1">Uncharacterized protein</fullName>
    </submittedName>
</protein>
<proteinExistence type="predicted"/>
<sequence>MRLASRRISVPLCWARPVSGGVGRGDLYYYNHLSTTKGSRVQTTQLGLRNNSQATFPQTGQLHIQKQILHARPSSKASTNAFSVPERTRWSYLIPSLFANIEKSLPTPLFDKYEAAQKLGDSSTLTEEEVLAIREAYRLFRYELARRLPLLEDGIAQAEVRHLMLWPGLFRRAGVKLPLEDVRDHHVALIPSKLLSSNSADTIPVEEAASFDQRLMVLTTNVRQCVEQELKTAPLDSSSPRRKRSSEQLSKEWTANWEWHSHQ</sequence>
<reference evidence="1 2" key="1">
    <citation type="submission" date="2020-08" db="EMBL/GenBank/DDBJ databases">
        <authorList>
            <person name="Newling K."/>
            <person name="Davey J."/>
            <person name="Forrester S."/>
        </authorList>
    </citation>
    <scope>NUCLEOTIDE SEQUENCE [LARGE SCALE GENOMIC DNA]</scope>
    <source>
        <strain evidence="2">Crithidia deanei Carvalho (ATCC PRA-265)</strain>
    </source>
</reference>
<organism evidence="1 2">
    <name type="scientific">Angomonas deanei</name>
    <dbReference type="NCBI Taxonomy" id="59799"/>
    <lineage>
        <taxon>Eukaryota</taxon>
        <taxon>Discoba</taxon>
        <taxon>Euglenozoa</taxon>
        <taxon>Kinetoplastea</taxon>
        <taxon>Metakinetoplastina</taxon>
        <taxon>Trypanosomatida</taxon>
        <taxon>Trypanosomatidae</taxon>
        <taxon>Strigomonadinae</taxon>
        <taxon>Angomonas</taxon>
    </lineage>
</organism>
<name>A0A7G2CG33_9TRYP</name>
<dbReference type="Proteomes" id="UP000515908">
    <property type="component" value="Chromosome 09"/>
</dbReference>
<evidence type="ECO:0000313" key="2">
    <source>
        <dbReference type="Proteomes" id="UP000515908"/>
    </source>
</evidence>
<keyword evidence="2" id="KW-1185">Reference proteome</keyword>
<dbReference type="VEuPathDB" id="TriTrypDB:ADEAN_000530700"/>
<evidence type="ECO:0000313" key="1">
    <source>
        <dbReference type="EMBL" id="CAD2217824.1"/>
    </source>
</evidence>
<accession>A0A7G2CG33</accession>
<gene>
    <name evidence="1" type="ORF">ADEAN_000530700</name>
</gene>
<dbReference type="EMBL" id="LR877153">
    <property type="protein sequence ID" value="CAD2217824.1"/>
    <property type="molecule type" value="Genomic_DNA"/>
</dbReference>
<dbReference type="AlphaFoldDB" id="A0A7G2CG33"/>